<dbReference type="SUPFAM" id="SSF46689">
    <property type="entry name" value="Homeodomain-like"/>
    <property type="match status" value="1"/>
</dbReference>
<dbReference type="GO" id="GO:0043565">
    <property type="term" value="F:sequence-specific DNA binding"/>
    <property type="evidence" value="ECO:0007669"/>
    <property type="project" value="InterPro"/>
</dbReference>
<evidence type="ECO:0000313" key="6">
    <source>
        <dbReference type="Proteomes" id="UP001236014"/>
    </source>
</evidence>
<keyword evidence="2" id="KW-0238">DNA-binding</keyword>
<name>A0A9Y2MRQ7_9PSEU</name>
<evidence type="ECO:0000259" key="4">
    <source>
        <dbReference type="PROSITE" id="PS01124"/>
    </source>
</evidence>
<dbReference type="PROSITE" id="PS01124">
    <property type="entry name" value="HTH_ARAC_FAMILY_2"/>
    <property type="match status" value="1"/>
</dbReference>
<dbReference type="PANTHER" id="PTHR46796:SF15">
    <property type="entry name" value="BLL1074 PROTEIN"/>
    <property type="match status" value="1"/>
</dbReference>
<keyword evidence="1" id="KW-0805">Transcription regulation</keyword>
<dbReference type="RefSeq" id="WP_285969435.1">
    <property type="nucleotide sequence ID" value="NZ_CP127294.1"/>
</dbReference>
<dbReference type="InterPro" id="IPR050204">
    <property type="entry name" value="AraC_XylS_family_regulators"/>
</dbReference>
<dbReference type="PANTHER" id="PTHR46796">
    <property type="entry name" value="HTH-TYPE TRANSCRIPTIONAL ACTIVATOR RHAS-RELATED"/>
    <property type="match status" value="1"/>
</dbReference>
<gene>
    <name evidence="5" type="ORF">QRX50_46605</name>
</gene>
<dbReference type="InterPro" id="IPR018060">
    <property type="entry name" value="HTH_AraC"/>
</dbReference>
<dbReference type="Gene3D" id="1.10.10.60">
    <property type="entry name" value="Homeodomain-like"/>
    <property type="match status" value="1"/>
</dbReference>
<evidence type="ECO:0000256" key="2">
    <source>
        <dbReference type="ARBA" id="ARBA00023125"/>
    </source>
</evidence>
<keyword evidence="6" id="KW-1185">Reference proteome</keyword>
<dbReference type="SMART" id="SM00342">
    <property type="entry name" value="HTH_ARAC"/>
    <property type="match status" value="1"/>
</dbReference>
<feature type="domain" description="HTH araC/xylS-type" evidence="4">
    <location>
        <begin position="168"/>
        <end position="256"/>
    </location>
</feature>
<accession>A0A9Y2MRQ7</accession>
<sequence>MSHSWATRLPHPVLRPLVTRYIGYAQDGVTLSVHRGLPSRHLTLIISLEQPIRFAGLPGEGTLQSLVGGLHTSPALITQDRVQRGLHIELDPLGVRALLGVTAAELSGRVVDLASFGRPWALLPSRLSEAADWPARFAVLDEVLASSAASAPPPAPELGEAWRLLRVRSGGVRVTDLASSVGWSRRHLGERFRAEVGLAPKQVARVLRFERAGRLLRAGSSDLASVAVEAGYYDQAHLSNEWRALAGCSPRTWIAEELPFLQDGGATAEPDSGA</sequence>
<evidence type="ECO:0000256" key="1">
    <source>
        <dbReference type="ARBA" id="ARBA00023015"/>
    </source>
</evidence>
<dbReference type="GO" id="GO:0003700">
    <property type="term" value="F:DNA-binding transcription factor activity"/>
    <property type="evidence" value="ECO:0007669"/>
    <property type="project" value="InterPro"/>
</dbReference>
<dbReference type="AlphaFoldDB" id="A0A9Y2MRQ7"/>
<reference evidence="5 6" key="1">
    <citation type="submission" date="2023-06" db="EMBL/GenBank/DDBJ databases">
        <authorList>
            <person name="Oyuntsetseg B."/>
            <person name="Kim S.B."/>
        </authorList>
    </citation>
    <scope>NUCLEOTIDE SEQUENCE [LARGE SCALE GENOMIC DNA]</scope>
    <source>
        <strain evidence="5 6">2-15</strain>
    </source>
</reference>
<dbReference type="Proteomes" id="UP001236014">
    <property type="component" value="Chromosome"/>
</dbReference>
<proteinExistence type="predicted"/>
<protein>
    <submittedName>
        <fullName evidence="5">Helix-turn-helix transcriptional regulator</fullName>
    </submittedName>
</protein>
<dbReference type="InterPro" id="IPR009057">
    <property type="entry name" value="Homeodomain-like_sf"/>
</dbReference>
<dbReference type="EMBL" id="CP127294">
    <property type="protein sequence ID" value="WIX78730.1"/>
    <property type="molecule type" value="Genomic_DNA"/>
</dbReference>
<evidence type="ECO:0000256" key="3">
    <source>
        <dbReference type="ARBA" id="ARBA00023163"/>
    </source>
</evidence>
<evidence type="ECO:0000313" key="5">
    <source>
        <dbReference type="EMBL" id="WIX78730.1"/>
    </source>
</evidence>
<keyword evidence="3" id="KW-0804">Transcription</keyword>
<dbReference type="KEGG" id="acab:QRX50_46605"/>
<organism evidence="5 6">
    <name type="scientific">Amycolatopsis carbonis</name>
    <dbReference type="NCBI Taxonomy" id="715471"/>
    <lineage>
        <taxon>Bacteria</taxon>
        <taxon>Bacillati</taxon>
        <taxon>Actinomycetota</taxon>
        <taxon>Actinomycetes</taxon>
        <taxon>Pseudonocardiales</taxon>
        <taxon>Pseudonocardiaceae</taxon>
        <taxon>Amycolatopsis</taxon>
    </lineage>
</organism>
<dbReference type="Pfam" id="PF12833">
    <property type="entry name" value="HTH_18"/>
    <property type="match status" value="1"/>
</dbReference>